<dbReference type="AlphaFoldDB" id="A0A8T1WCI5"/>
<dbReference type="Proteomes" id="UP000694044">
    <property type="component" value="Unassembled WGS sequence"/>
</dbReference>
<accession>A0A8T1WCI5</accession>
<feature type="region of interest" description="Disordered" evidence="1">
    <location>
        <begin position="104"/>
        <end position="128"/>
    </location>
</feature>
<comment type="caution">
    <text evidence="2">The sequence shown here is derived from an EMBL/GenBank/DDBJ whole genome shotgun (WGS) entry which is preliminary data.</text>
</comment>
<dbReference type="EMBL" id="JAGDFM010000045">
    <property type="protein sequence ID" value="KAG7389359.1"/>
    <property type="molecule type" value="Genomic_DNA"/>
</dbReference>
<organism evidence="2 3">
    <name type="scientific">Phytophthora pseudosyringae</name>
    <dbReference type="NCBI Taxonomy" id="221518"/>
    <lineage>
        <taxon>Eukaryota</taxon>
        <taxon>Sar</taxon>
        <taxon>Stramenopiles</taxon>
        <taxon>Oomycota</taxon>
        <taxon>Peronosporomycetes</taxon>
        <taxon>Peronosporales</taxon>
        <taxon>Peronosporaceae</taxon>
        <taxon>Phytophthora</taxon>
    </lineage>
</organism>
<evidence type="ECO:0000256" key="1">
    <source>
        <dbReference type="SAM" id="MobiDB-lite"/>
    </source>
</evidence>
<evidence type="ECO:0000313" key="2">
    <source>
        <dbReference type="EMBL" id="KAG7389359.1"/>
    </source>
</evidence>
<evidence type="ECO:0000313" key="3">
    <source>
        <dbReference type="Proteomes" id="UP000694044"/>
    </source>
</evidence>
<name>A0A8T1WCI5_9STRA</name>
<keyword evidence="3" id="KW-1185">Reference proteome</keyword>
<reference evidence="2" key="1">
    <citation type="submission" date="2021-02" db="EMBL/GenBank/DDBJ databases">
        <authorList>
            <person name="Palmer J.M."/>
        </authorList>
    </citation>
    <scope>NUCLEOTIDE SEQUENCE</scope>
    <source>
        <strain evidence="2">SCRP734</strain>
    </source>
</reference>
<gene>
    <name evidence="2" type="ORF">PHYPSEUDO_010487</name>
</gene>
<protein>
    <submittedName>
        <fullName evidence="2">Uncharacterized protein</fullName>
    </submittedName>
</protein>
<sequence>MASTVNENNNTDIQETLVTSDNDSMCGERSSEDLDTVASTSASCSQHKSIACTDTDICGNNCNINVQEISTRSATPGPSLASASENQASIVVDKRGGVVIDAYSSTTSSGEKTPPHTLQVNPESTLPR</sequence>
<proteinExistence type="predicted"/>